<proteinExistence type="inferred from homology"/>
<dbReference type="PANTHER" id="PTHR42921:SF1">
    <property type="entry name" value="ACETOACETYL-COA SYNTHETASE"/>
    <property type="match status" value="1"/>
</dbReference>
<dbReference type="NCBIfam" id="NF002937">
    <property type="entry name" value="PRK03584.1"/>
    <property type="match status" value="1"/>
</dbReference>
<name>A0A0D2I4F0_9EURO</name>
<dbReference type="InterPro" id="IPR032387">
    <property type="entry name" value="ACAS_N"/>
</dbReference>
<keyword evidence="2 7" id="KW-0436">Ligase</keyword>
<comment type="similarity">
    <text evidence="1">Belongs to the ATP-dependent AMP-binding enzyme family.</text>
</comment>
<sequence length="680" mass="75621">MSQAQVQSPTWTPPHDISHLPVEKFRRFVNARKNIRLSSYDELHSFSVRELNSFWMLMWEYLEIKCFSPPTTIIDEKTSMDSFPEFFPGTYLNFVENVLGQPREGTALKAFCETTGEGQFESISWTELRQRVRTTADALEASGIREMDVVAYIGSNTPDAVVVLLATASIGAVFTSLAGDMGEKAVLDRLLQIKPKIFFSVDGYQYNGKFYDCTMRAARIVQTLRESIGPCEMILVQNLRQSSAKSVVSTTYSSFLGRARQRATEFTPLAFGHPMLILFSSGTTGAPKGMIHCHGGVALNLKKEHLMHGGLGPHDIYYHYSSIGWTMWNIFSGGLLTGATLVLYDGSPFYPSPAAHLRNLLSIGTTVFGGSPRYYTELRDRGVRPSMKTPKSIHSRRIKQIRLLNSSGAVLPATIWQWMAEEFGNPPILSFSGGTEVCGSFIHGSLVHRQYAGEIAVKKLGFDVDIFDEDGKSCQPGEAGELVIKGPFPSAAVKFWNDPDYKKYRSSYFERFPAVWAHGDYAKINPATNGIIMLGRSDGILNPSGVRFGSSEIYAVVETVPDIIQDSLCVGQSISDGEEQVILFVQTRPSIDFTKETETTLRNKIAQSLSPRHVPKYMYSVPKIPYNVNGKKLEIAVKRVISGAEIDAKMRTTLMDPTDLDIFKQYAVSSTTQNAIRARL</sequence>
<evidence type="ECO:0000256" key="1">
    <source>
        <dbReference type="ARBA" id="ARBA00006432"/>
    </source>
</evidence>
<dbReference type="VEuPathDB" id="FungiDB:Z518_09724"/>
<dbReference type="Pfam" id="PF16177">
    <property type="entry name" value="ACAS_N"/>
    <property type="match status" value="1"/>
</dbReference>
<evidence type="ECO:0000259" key="5">
    <source>
        <dbReference type="Pfam" id="PF00501"/>
    </source>
</evidence>
<dbReference type="STRING" id="1442369.A0A0D2I4F0"/>
<evidence type="ECO:0000313" key="8">
    <source>
        <dbReference type="Proteomes" id="UP000053617"/>
    </source>
</evidence>
<dbReference type="Gene3D" id="3.40.50.12780">
    <property type="entry name" value="N-terminal domain of ligase-like"/>
    <property type="match status" value="1"/>
</dbReference>
<dbReference type="Proteomes" id="UP000053617">
    <property type="component" value="Unassembled WGS sequence"/>
</dbReference>
<dbReference type="PANTHER" id="PTHR42921">
    <property type="entry name" value="ACETOACETYL-COA SYNTHETASE"/>
    <property type="match status" value="1"/>
</dbReference>
<keyword evidence="3" id="KW-0547">Nucleotide-binding</keyword>
<dbReference type="HOGENOM" id="CLU_000022_3_3_1"/>
<evidence type="ECO:0000256" key="2">
    <source>
        <dbReference type="ARBA" id="ARBA00022598"/>
    </source>
</evidence>
<dbReference type="RefSeq" id="XP_013267795.1">
    <property type="nucleotide sequence ID" value="XM_013412341.1"/>
</dbReference>
<accession>A0A0D2I4F0</accession>
<dbReference type="Pfam" id="PF00501">
    <property type="entry name" value="AMP-binding"/>
    <property type="match status" value="1"/>
</dbReference>
<dbReference type="InterPro" id="IPR042099">
    <property type="entry name" value="ANL_N_sf"/>
</dbReference>
<dbReference type="InterPro" id="IPR045851">
    <property type="entry name" value="AMP-bd_C_sf"/>
</dbReference>
<dbReference type="GO" id="GO:0006629">
    <property type="term" value="P:lipid metabolic process"/>
    <property type="evidence" value="ECO:0007669"/>
    <property type="project" value="InterPro"/>
</dbReference>
<dbReference type="EMBL" id="KN847482">
    <property type="protein sequence ID" value="KIX00659.1"/>
    <property type="molecule type" value="Genomic_DNA"/>
</dbReference>
<dbReference type="Gene3D" id="3.30.300.30">
    <property type="match status" value="1"/>
</dbReference>
<keyword evidence="8" id="KW-1185">Reference proteome</keyword>
<dbReference type="GO" id="GO:0005524">
    <property type="term" value="F:ATP binding"/>
    <property type="evidence" value="ECO:0007669"/>
    <property type="project" value="UniProtKB-KW"/>
</dbReference>
<dbReference type="InterPro" id="IPR005914">
    <property type="entry name" value="Acac_CoA_synth"/>
</dbReference>
<dbReference type="GO" id="GO:0030729">
    <property type="term" value="F:acetoacetate-CoA ligase activity"/>
    <property type="evidence" value="ECO:0007669"/>
    <property type="project" value="InterPro"/>
</dbReference>
<keyword evidence="4" id="KW-0067">ATP-binding</keyword>
<dbReference type="PROSITE" id="PS00455">
    <property type="entry name" value="AMP_BINDING"/>
    <property type="match status" value="1"/>
</dbReference>
<protein>
    <submittedName>
        <fullName evidence="7">Acetoacetate-CoA ligase</fullName>
    </submittedName>
</protein>
<dbReference type="InterPro" id="IPR020845">
    <property type="entry name" value="AMP-binding_CS"/>
</dbReference>
<evidence type="ECO:0000313" key="7">
    <source>
        <dbReference type="EMBL" id="KIX00659.1"/>
    </source>
</evidence>
<dbReference type="SUPFAM" id="SSF56801">
    <property type="entry name" value="Acetyl-CoA synthetase-like"/>
    <property type="match status" value="1"/>
</dbReference>
<evidence type="ECO:0000259" key="6">
    <source>
        <dbReference type="Pfam" id="PF16177"/>
    </source>
</evidence>
<evidence type="ECO:0000256" key="3">
    <source>
        <dbReference type="ARBA" id="ARBA00022741"/>
    </source>
</evidence>
<feature type="domain" description="Acetyl-coenzyme A synthetase N-terminal" evidence="6">
    <location>
        <begin position="40"/>
        <end position="98"/>
    </location>
</feature>
<dbReference type="GeneID" id="25297795"/>
<organism evidence="7 8">
    <name type="scientific">Rhinocladiella mackenziei CBS 650.93</name>
    <dbReference type="NCBI Taxonomy" id="1442369"/>
    <lineage>
        <taxon>Eukaryota</taxon>
        <taxon>Fungi</taxon>
        <taxon>Dikarya</taxon>
        <taxon>Ascomycota</taxon>
        <taxon>Pezizomycotina</taxon>
        <taxon>Eurotiomycetes</taxon>
        <taxon>Chaetothyriomycetidae</taxon>
        <taxon>Chaetothyriales</taxon>
        <taxon>Herpotrichiellaceae</taxon>
        <taxon>Rhinocladiella</taxon>
    </lineage>
</organism>
<gene>
    <name evidence="7" type="ORF">Z518_09724</name>
</gene>
<dbReference type="NCBIfam" id="TIGR01217">
    <property type="entry name" value="ac_ac_CoA_syn"/>
    <property type="match status" value="1"/>
</dbReference>
<feature type="domain" description="AMP-dependent synthetase/ligase" evidence="5">
    <location>
        <begin position="104"/>
        <end position="487"/>
    </location>
</feature>
<evidence type="ECO:0000256" key="4">
    <source>
        <dbReference type="ARBA" id="ARBA00022840"/>
    </source>
</evidence>
<dbReference type="InterPro" id="IPR000873">
    <property type="entry name" value="AMP-dep_synth/lig_dom"/>
</dbReference>
<dbReference type="AlphaFoldDB" id="A0A0D2I4F0"/>
<reference evidence="7 8" key="1">
    <citation type="submission" date="2015-01" db="EMBL/GenBank/DDBJ databases">
        <title>The Genome Sequence of Rhinocladiella mackenzie CBS 650.93.</title>
        <authorList>
            <consortium name="The Broad Institute Genomics Platform"/>
            <person name="Cuomo C."/>
            <person name="de Hoog S."/>
            <person name="Gorbushina A."/>
            <person name="Stielow B."/>
            <person name="Teixiera M."/>
            <person name="Abouelleil A."/>
            <person name="Chapman S.B."/>
            <person name="Priest M."/>
            <person name="Young S.K."/>
            <person name="Wortman J."/>
            <person name="Nusbaum C."/>
            <person name="Birren B."/>
        </authorList>
    </citation>
    <scope>NUCLEOTIDE SEQUENCE [LARGE SCALE GENOMIC DNA]</scope>
    <source>
        <strain evidence="7 8">CBS 650.93</strain>
    </source>
</reference>
<dbReference type="OrthoDB" id="10253869at2759"/>